<dbReference type="Gene3D" id="1.20.120.1770">
    <property type="match status" value="1"/>
</dbReference>
<keyword evidence="4" id="KW-0349">Heme</keyword>
<feature type="chain" id="PRO_5035249803" description="Cytochrome b561 domain-containing protein" evidence="13">
    <location>
        <begin position="18"/>
        <end position="505"/>
    </location>
</feature>
<evidence type="ECO:0000256" key="8">
    <source>
        <dbReference type="ARBA" id="ARBA00022989"/>
    </source>
</evidence>
<evidence type="ECO:0000256" key="3">
    <source>
        <dbReference type="ARBA" id="ARBA00022448"/>
    </source>
</evidence>
<evidence type="ECO:0000256" key="10">
    <source>
        <dbReference type="ARBA" id="ARBA00023136"/>
    </source>
</evidence>
<feature type="compositionally biased region" description="Low complexity" evidence="11">
    <location>
        <begin position="215"/>
        <end position="226"/>
    </location>
</feature>
<dbReference type="EMBL" id="JAGTXO010000025">
    <property type="protein sequence ID" value="KAG8461467.1"/>
    <property type="molecule type" value="Genomic_DNA"/>
</dbReference>
<feature type="transmembrane region" description="Helical" evidence="12">
    <location>
        <begin position="397"/>
        <end position="419"/>
    </location>
</feature>
<gene>
    <name evidence="15" type="ORF">KFE25_001071</name>
</gene>
<keyword evidence="7" id="KW-0249">Electron transport</keyword>
<keyword evidence="9" id="KW-0408">Iron</keyword>
<dbReference type="Proteomes" id="UP000751190">
    <property type="component" value="Unassembled WGS sequence"/>
</dbReference>
<dbReference type="OrthoDB" id="10604595at2759"/>
<evidence type="ECO:0000256" key="11">
    <source>
        <dbReference type="SAM" id="MobiDB-lite"/>
    </source>
</evidence>
<keyword evidence="6" id="KW-0479">Metal-binding</keyword>
<proteinExistence type="predicted"/>
<comment type="subcellular location">
    <subcellularLocation>
        <location evidence="2">Membrane</location>
        <topology evidence="2">Multi-pass membrane protein</topology>
    </subcellularLocation>
</comment>
<feature type="transmembrane region" description="Helical" evidence="12">
    <location>
        <begin position="431"/>
        <end position="452"/>
    </location>
</feature>
<feature type="signal peptide" evidence="13">
    <location>
        <begin position="1"/>
        <end position="17"/>
    </location>
</feature>
<comment type="cofactor">
    <cofactor evidence="1">
        <name>heme b</name>
        <dbReference type="ChEBI" id="CHEBI:60344"/>
    </cofactor>
</comment>
<protein>
    <recommendedName>
        <fullName evidence="14">Cytochrome b561 domain-containing protein</fullName>
    </recommendedName>
</protein>
<evidence type="ECO:0000256" key="5">
    <source>
        <dbReference type="ARBA" id="ARBA00022692"/>
    </source>
</evidence>
<keyword evidence="16" id="KW-1185">Reference proteome</keyword>
<evidence type="ECO:0000256" key="9">
    <source>
        <dbReference type="ARBA" id="ARBA00023004"/>
    </source>
</evidence>
<organism evidence="15 16">
    <name type="scientific">Diacronema lutheri</name>
    <name type="common">Unicellular marine alga</name>
    <name type="synonym">Monochrysis lutheri</name>
    <dbReference type="NCBI Taxonomy" id="2081491"/>
    <lineage>
        <taxon>Eukaryota</taxon>
        <taxon>Haptista</taxon>
        <taxon>Haptophyta</taxon>
        <taxon>Pavlovophyceae</taxon>
        <taxon>Pavlovales</taxon>
        <taxon>Pavlovaceae</taxon>
        <taxon>Diacronema</taxon>
    </lineage>
</organism>
<evidence type="ECO:0000313" key="15">
    <source>
        <dbReference type="EMBL" id="KAG8461467.1"/>
    </source>
</evidence>
<dbReference type="AlphaFoldDB" id="A0A8J6C478"/>
<evidence type="ECO:0000313" key="16">
    <source>
        <dbReference type="Proteomes" id="UP000751190"/>
    </source>
</evidence>
<reference evidence="15" key="1">
    <citation type="submission" date="2021-05" db="EMBL/GenBank/DDBJ databases">
        <title>The genome of the haptophyte Pavlova lutheri (Diacronema luteri, Pavlovales) - a model for lipid biosynthesis in eukaryotic algae.</title>
        <authorList>
            <person name="Hulatt C.J."/>
            <person name="Posewitz M.C."/>
        </authorList>
    </citation>
    <scope>NUCLEOTIDE SEQUENCE</scope>
    <source>
        <strain evidence="15">NIVA-4/92</strain>
    </source>
</reference>
<keyword evidence="8 12" id="KW-1133">Transmembrane helix</keyword>
<feature type="transmembrane region" description="Helical" evidence="12">
    <location>
        <begin position="255"/>
        <end position="275"/>
    </location>
</feature>
<evidence type="ECO:0000256" key="2">
    <source>
        <dbReference type="ARBA" id="ARBA00004141"/>
    </source>
</evidence>
<name>A0A8J6C478_DIALT</name>
<dbReference type="PANTHER" id="PTHR15422">
    <property type="entry name" value="OS05G0565100 PROTEIN"/>
    <property type="match status" value="1"/>
</dbReference>
<dbReference type="GO" id="GO:0046872">
    <property type="term" value="F:metal ion binding"/>
    <property type="evidence" value="ECO:0007669"/>
    <property type="project" value="UniProtKB-KW"/>
</dbReference>
<accession>A0A8J6C478</accession>
<evidence type="ECO:0000256" key="6">
    <source>
        <dbReference type="ARBA" id="ARBA00022723"/>
    </source>
</evidence>
<feature type="domain" description="Cytochrome b561" evidence="14">
    <location>
        <begin position="318"/>
        <end position="420"/>
    </location>
</feature>
<dbReference type="GO" id="GO:0140575">
    <property type="term" value="F:transmembrane monodehydroascorbate reductase activity"/>
    <property type="evidence" value="ECO:0007669"/>
    <property type="project" value="InterPro"/>
</dbReference>
<feature type="region of interest" description="Disordered" evidence="11">
    <location>
        <begin position="483"/>
        <end position="505"/>
    </location>
</feature>
<dbReference type="GO" id="GO:0016020">
    <property type="term" value="C:membrane"/>
    <property type="evidence" value="ECO:0007669"/>
    <property type="project" value="UniProtKB-SubCell"/>
</dbReference>
<dbReference type="InterPro" id="IPR045150">
    <property type="entry name" value="CYB561D1/2"/>
</dbReference>
<sequence length="505" mass="52417">MRRAALVLSTFLAGATAHPNLMGYQPCGEAAHPSSSRGPHGAPSHDAELSVSLYWADARNAQPLAAATRPSLAEWEAENSHLAVGTMAYAPDARYALLLRCGEGRTCEAMLTSTGGTFTDNGPYNDGVRSMVSVTCSGRRYAVKGGAQPFSVYEWTAPPASPLASALVRFDVTAALSKRAPFLRMDAVVLAQDLSLRSPVPEPDPASDAIDSPVRQGDADAPARAPQDAEARADDEERGVEPAVGTRMAAPLIVLHAWLGVLALFGLMPVAVFLSRCTKGSVRGKVASSTSAASAGASKGGALGRDGAGTLWARLVENRVRVHRNVAASAGVMLACSAAAVLSHKALGKHSHLISSHSKWGAAAYVLAVYQLQGGLLRPPAAPPGAPGSVERGRWRLAHALGGIAALATGWVCTLLGLVRSVARDEYGSRAGLGLVVLCAIGQVLGAALVEARALVNPQMRREAVGFATMLSDDRQLELAAADAGNSDNPHETRAHACASRGFRS</sequence>
<dbReference type="InterPro" id="IPR006593">
    <property type="entry name" value="Cyt_b561/ferric_Rdtase_TM"/>
</dbReference>
<evidence type="ECO:0000259" key="14">
    <source>
        <dbReference type="Pfam" id="PF03188"/>
    </source>
</evidence>
<evidence type="ECO:0000256" key="7">
    <source>
        <dbReference type="ARBA" id="ARBA00022982"/>
    </source>
</evidence>
<dbReference type="PANTHER" id="PTHR15422:SF45">
    <property type="entry name" value="CYTOCHROME B561 DOMAIN-CONTAINING PROTEIN"/>
    <property type="match status" value="1"/>
</dbReference>
<keyword evidence="3" id="KW-0813">Transport</keyword>
<evidence type="ECO:0000256" key="4">
    <source>
        <dbReference type="ARBA" id="ARBA00022617"/>
    </source>
</evidence>
<dbReference type="Pfam" id="PF03188">
    <property type="entry name" value="Cytochrom_B561"/>
    <property type="match status" value="1"/>
</dbReference>
<keyword evidence="10 12" id="KW-0472">Membrane</keyword>
<evidence type="ECO:0000256" key="12">
    <source>
        <dbReference type="SAM" id="Phobius"/>
    </source>
</evidence>
<keyword evidence="13" id="KW-0732">Signal</keyword>
<evidence type="ECO:0000256" key="13">
    <source>
        <dbReference type="SAM" id="SignalP"/>
    </source>
</evidence>
<evidence type="ECO:0000256" key="1">
    <source>
        <dbReference type="ARBA" id="ARBA00001970"/>
    </source>
</evidence>
<keyword evidence="5 12" id="KW-0812">Transmembrane</keyword>
<comment type="caution">
    <text evidence="15">The sequence shown here is derived from an EMBL/GenBank/DDBJ whole genome shotgun (WGS) entry which is preliminary data.</text>
</comment>
<feature type="region of interest" description="Disordered" evidence="11">
    <location>
        <begin position="197"/>
        <end position="242"/>
    </location>
</feature>